<keyword evidence="2" id="KW-1185">Reference proteome</keyword>
<sequence length="233" mass="25641">MKTIIFDIDKTLLVGSHCHFYSFRLAFRELFDVDVRIDIGNMQGMTDKEIIFRTAAEHGLEIDEDDFRRIVDRISYNYRLNLGRDNIRALDGAGAVLEHLRDAGIPLGVVTGNIEPVAWLKLREASFDTHFRFGGFGNEGCSRASILRLALERASGIYGNLKAGDVIAVGDTPRDIAAGREVGVTTVGVATGDFSMDELEDAGADHVLEGLFDVDAFLEIAGYPYPVTSEVPR</sequence>
<keyword evidence="1" id="KW-0378">Hydrolase</keyword>
<dbReference type="InterPro" id="IPR023198">
    <property type="entry name" value="PGP-like_dom2"/>
</dbReference>
<dbReference type="AlphaFoldDB" id="A0A371NA77"/>
<accession>A0A371NA77</accession>
<dbReference type="EMBL" id="QREL01000004">
    <property type="protein sequence ID" value="REE24611.1"/>
    <property type="molecule type" value="Genomic_DNA"/>
</dbReference>
<evidence type="ECO:0000313" key="1">
    <source>
        <dbReference type="EMBL" id="REE24611.1"/>
    </source>
</evidence>
<comment type="caution">
    <text evidence="1">The sequence shown here is derived from an EMBL/GenBank/DDBJ whole genome shotgun (WGS) entry which is preliminary data.</text>
</comment>
<dbReference type="RefSeq" id="WP_115892838.1">
    <property type="nucleotide sequence ID" value="NZ_QREL01000004.1"/>
</dbReference>
<dbReference type="SFLD" id="SFLDS00003">
    <property type="entry name" value="Haloacid_Dehalogenase"/>
    <property type="match status" value="1"/>
</dbReference>
<dbReference type="InterPro" id="IPR036412">
    <property type="entry name" value="HAD-like_sf"/>
</dbReference>
<name>A0A371NA77_9EURY</name>
<proteinExistence type="predicted"/>
<evidence type="ECO:0000313" key="2">
    <source>
        <dbReference type="Proteomes" id="UP000256864"/>
    </source>
</evidence>
<gene>
    <name evidence="1" type="ORF">C7452_1719</name>
</gene>
<dbReference type="Proteomes" id="UP000256864">
    <property type="component" value="Unassembled WGS sequence"/>
</dbReference>
<dbReference type="Gene3D" id="3.40.50.1000">
    <property type="entry name" value="HAD superfamily/HAD-like"/>
    <property type="match status" value="1"/>
</dbReference>
<organism evidence="1 2">
    <name type="scientific">Methanothermobacter defluvii</name>
    <dbReference type="NCBI Taxonomy" id="49339"/>
    <lineage>
        <taxon>Archaea</taxon>
        <taxon>Methanobacteriati</taxon>
        <taxon>Methanobacteriota</taxon>
        <taxon>Methanomada group</taxon>
        <taxon>Methanobacteria</taxon>
        <taxon>Methanobacteriales</taxon>
        <taxon>Methanobacteriaceae</taxon>
        <taxon>Methanothermobacter</taxon>
    </lineage>
</organism>
<reference evidence="1 2" key="1">
    <citation type="submission" date="2018-07" db="EMBL/GenBank/DDBJ databases">
        <title>Genomic Encyclopedia of Type Strains, Phase IV (KMG-IV): sequencing the most valuable type-strain genomes for metagenomic binning, comparative biology and taxonomic classification.</title>
        <authorList>
            <person name="Goeker M."/>
        </authorList>
    </citation>
    <scope>NUCLEOTIDE SEQUENCE [LARGE SCALE GENOMIC DNA]</scope>
    <source>
        <strain evidence="1 2">DSM 7466</strain>
    </source>
</reference>
<dbReference type="SFLD" id="SFLDG01129">
    <property type="entry name" value="C1.5:_HAD__Beta-PGM__Phosphata"/>
    <property type="match status" value="1"/>
</dbReference>
<protein>
    <submittedName>
        <fullName evidence="1">Phosphoglycolate phosphatase-like HAD superfamily hydrolase</fullName>
    </submittedName>
</protein>
<dbReference type="InterPro" id="IPR023214">
    <property type="entry name" value="HAD_sf"/>
</dbReference>
<dbReference type="PANTHER" id="PTHR43434:SF1">
    <property type="entry name" value="PHOSPHOGLYCOLATE PHOSPHATASE"/>
    <property type="match status" value="1"/>
</dbReference>
<dbReference type="SUPFAM" id="SSF56784">
    <property type="entry name" value="HAD-like"/>
    <property type="match status" value="1"/>
</dbReference>
<dbReference type="Pfam" id="PF00702">
    <property type="entry name" value="Hydrolase"/>
    <property type="match status" value="1"/>
</dbReference>
<dbReference type="GO" id="GO:0006281">
    <property type="term" value="P:DNA repair"/>
    <property type="evidence" value="ECO:0007669"/>
    <property type="project" value="TreeGrafter"/>
</dbReference>
<dbReference type="InterPro" id="IPR050155">
    <property type="entry name" value="HAD-like_hydrolase_sf"/>
</dbReference>
<dbReference type="GeneID" id="82298218"/>
<dbReference type="PANTHER" id="PTHR43434">
    <property type="entry name" value="PHOSPHOGLYCOLATE PHOSPHATASE"/>
    <property type="match status" value="1"/>
</dbReference>
<dbReference type="Gene3D" id="1.10.150.240">
    <property type="entry name" value="Putative phosphatase, domain 2"/>
    <property type="match status" value="1"/>
</dbReference>
<dbReference type="GO" id="GO:0008967">
    <property type="term" value="F:phosphoglycolate phosphatase activity"/>
    <property type="evidence" value="ECO:0007669"/>
    <property type="project" value="TreeGrafter"/>
</dbReference>